<evidence type="ECO:0000256" key="1">
    <source>
        <dbReference type="ARBA" id="ARBA00009922"/>
    </source>
</evidence>
<comment type="catalytic activity">
    <reaction evidence="9">
        <text>ATP + H2O = ADP + phosphate + H(+)</text>
        <dbReference type="Rhea" id="RHEA:13065"/>
        <dbReference type="ChEBI" id="CHEBI:15377"/>
        <dbReference type="ChEBI" id="CHEBI:15378"/>
        <dbReference type="ChEBI" id="CHEBI:30616"/>
        <dbReference type="ChEBI" id="CHEBI:43474"/>
        <dbReference type="ChEBI" id="CHEBI:456216"/>
        <dbReference type="EC" id="5.6.2.4"/>
    </reaction>
</comment>
<evidence type="ECO:0000259" key="11">
    <source>
        <dbReference type="PROSITE" id="PS51198"/>
    </source>
</evidence>
<dbReference type="Gene3D" id="3.40.50.300">
    <property type="entry name" value="P-loop containing nucleotide triphosphate hydrolases"/>
    <property type="match status" value="2"/>
</dbReference>
<feature type="domain" description="UvrD-like helicase C-terminal" evidence="12">
    <location>
        <begin position="297"/>
        <end position="581"/>
    </location>
</feature>
<dbReference type="GO" id="GO:0031297">
    <property type="term" value="P:replication fork processing"/>
    <property type="evidence" value="ECO:0007669"/>
    <property type="project" value="TreeGrafter"/>
</dbReference>
<comment type="caution">
    <text evidence="13">The sequence shown here is derived from an EMBL/GenBank/DDBJ whole genome shotgun (WGS) entry which is preliminary data.</text>
</comment>
<evidence type="ECO:0000256" key="8">
    <source>
        <dbReference type="ARBA" id="ARBA00034808"/>
    </source>
</evidence>
<dbReference type="GO" id="GO:0016787">
    <property type="term" value="F:hydrolase activity"/>
    <property type="evidence" value="ECO:0007669"/>
    <property type="project" value="UniProtKB-UniRule"/>
</dbReference>
<dbReference type="InterPro" id="IPR014016">
    <property type="entry name" value="UvrD-like_ATP-bd"/>
</dbReference>
<comment type="similarity">
    <text evidence="1">Belongs to the helicase family. UvrD subfamily.</text>
</comment>
<keyword evidence="6" id="KW-0413">Isomerase</keyword>
<evidence type="ECO:0000313" key="14">
    <source>
        <dbReference type="Proteomes" id="UP000242525"/>
    </source>
</evidence>
<dbReference type="PROSITE" id="PS51198">
    <property type="entry name" value="UVRD_HELICASE_ATP_BIND"/>
    <property type="match status" value="1"/>
</dbReference>
<dbReference type="AlphaFoldDB" id="A0A0J9X763"/>
<organism evidence="13 14">
    <name type="scientific">Geotrichum candidum</name>
    <name type="common">Oospora lactis</name>
    <name type="synonym">Dipodascus geotrichum</name>
    <dbReference type="NCBI Taxonomy" id="1173061"/>
    <lineage>
        <taxon>Eukaryota</taxon>
        <taxon>Fungi</taxon>
        <taxon>Dikarya</taxon>
        <taxon>Ascomycota</taxon>
        <taxon>Saccharomycotina</taxon>
        <taxon>Dipodascomycetes</taxon>
        <taxon>Dipodascales</taxon>
        <taxon>Dipodascaceae</taxon>
        <taxon>Geotrichum</taxon>
    </lineage>
</organism>
<evidence type="ECO:0000256" key="7">
    <source>
        <dbReference type="ARBA" id="ARBA00034617"/>
    </source>
</evidence>
<dbReference type="Pfam" id="PF13361">
    <property type="entry name" value="UvrD_C"/>
    <property type="match status" value="1"/>
</dbReference>
<evidence type="ECO:0000259" key="12">
    <source>
        <dbReference type="PROSITE" id="PS51217"/>
    </source>
</evidence>
<feature type="domain" description="UvrD-like helicase ATP-binding" evidence="11">
    <location>
        <begin position="24"/>
        <end position="296"/>
    </location>
</feature>
<dbReference type="GO" id="GO:0043138">
    <property type="term" value="F:3'-5' DNA helicase activity"/>
    <property type="evidence" value="ECO:0007669"/>
    <property type="project" value="UniProtKB-EC"/>
</dbReference>
<dbReference type="GO" id="GO:0005634">
    <property type="term" value="C:nucleus"/>
    <property type="evidence" value="ECO:0007669"/>
    <property type="project" value="TreeGrafter"/>
</dbReference>
<dbReference type="Pfam" id="PF00580">
    <property type="entry name" value="UvrD-helicase"/>
    <property type="match status" value="1"/>
</dbReference>
<dbReference type="Gene3D" id="1.10.486.10">
    <property type="entry name" value="PCRA, domain 4"/>
    <property type="match status" value="1"/>
</dbReference>
<dbReference type="GO" id="GO:0000724">
    <property type="term" value="P:double-strand break repair via homologous recombination"/>
    <property type="evidence" value="ECO:0007669"/>
    <property type="project" value="TreeGrafter"/>
</dbReference>
<dbReference type="PANTHER" id="PTHR11070:SF30">
    <property type="entry name" value="F-BOX DNA HELICASE 1"/>
    <property type="match status" value="1"/>
</dbReference>
<dbReference type="InterPro" id="IPR000212">
    <property type="entry name" value="DNA_helicase_UvrD/REP"/>
</dbReference>
<name>A0A0J9X763_GEOCN</name>
<comment type="catalytic activity">
    <reaction evidence="7">
        <text>Couples ATP hydrolysis with the unwinding of duplex DNA by translocating in the 3'-5' direction.</text>
        <dbReference type="EC" id="5.6.2.4"/>
    </reaction>
</comment>
<dbReference type="GO" id="GO:0005524">
    <property type="term" value="F:ATP binding"/>
    <property type="evidence" value="ECO:0007669"/>
    <property type="project" value="UniProtKB-UniRule"/>
</dbReference>
<evidence type="ECO:0000256" key="2">
    <source>
        <dbReference type="ARBA" id="ARBA00022741"/>
    </source>
</evidence>
<keyword evidence="3 10" id="KW-0378">Hydrolase</keyword>
<sequence>MVYEEDYIQECGEPETETFRVELTVNKEQLEAVTQPLDANTQVIAGPGTGKTRTLAYRAAYLISQGVEPEEILMLTLTNRSAQDFRDRIASVVGTETMNRIAIHTFHSFGHTLLTNHGHLLGISPEYLVTDQLDQKQVLSNVRYKLGISDWKEFNKLKDIALKTKLRGFTGQEAYLNDSVLVNKAMRVLEAYNEEIKKFNLLDYDDLIILTKELLNKYPEVAHSYKTVLIDELQDVSFSSWDIIRTLSVNKSLFVVGDPNQSIYRFIGAESSMFTMMKLEIPNLSTISLTENYRSQQLVLDLANSLVEGTPEAITLKSYAPELKHIKPKLATFDLESQECSWIVEEVLDLHKNQGVPMEDIVVLTRSSYTAGQLVNSFEAHGVNTIFVGGKSLLETETASVVLTILRALHFPERNIFLIELLRGYKPFLAPGLLSKVLETVDDNSPLIEKLRNYKLWATPAAGLKIREFVGMLDHARSLLEDENMEQIERIFCAVDYVLNEIEYFVRVAKRTSSTNLLVRKHELTTLKKYLVSLEPIIQLKMERSDEQKSFLEVLLHSTSFYNVQPQFGQLVISTIHAAKGLEWKNVFIYNVNDGSIPFYRSIDSPEAIEEERRVLFVGITRAKERLYLSRSKYSSRWVQEDIRISRFLTPNVLERLDLIAPKKTTKVSSSDSSVSSSIAATSALKMTGWDEIKAKYPNVFQKREMHMLLPNRLQSIITPNTSSQFSQAGAGPMVAWSTLRPAITRCYGHHPHHGLVVGSHVSIRFLAGFIPRHRVPRLFL</sequence>
<dbReference type="InterPro" id="IPR013986">
    <property type="entry name" value="DExx_box_DNA_helicase_dom_sf"/>
</dbReference>
<dbReference type="InterPro" id="IPR027417">
    <property type="entry name" value="P-loop_NTPase"/>
</dbReference>
<evidence type="ECO:0000256" key="3">
    <source>
        <dbReference type="ARBA" id="ARBA00022801"/>
    </source>
</evidence>
<dbReference type="SUPFAM" id="SSF52540">
    <property type="entry name" value="P-loop containing nucleoside triphosphate hydrolases"/>
    <property type="match status" value="1"/>
</dbReference>
<dbReference type="Gene3D" id="1.10.10.160">
    <property type="match status" value="1"/>
</dbReference>
<dbReference type="STRING" id="1173061.A0A0J9X763"/>
<dbReference type="GO" id="GO:0003677">
    <property type="term" value="F:DNA binding"/>
    <property type="evidence" value="ECO:0007669"/>
    <property type="project" value="InterPro"/>
</dbReference>
<keyword evidence="4 10" id="KW-0347">Helicase</keyword>
<gene>
    <name evidence="13" type="ORF">BN980_GECA04s02947g</name>
</gene>
<dbReference type="InterPro" id="IPR014017">
    <property type="entry name" value="DNA_helicase_UvrD-like_C"/>
</dbReference>
<dbReference type="CDD" id="cd18807">
    <property type="entry name" value="SF1_C_UvrD"/>
    <property type="match status" value="1"/>
</dbReference>
<evidence type="ECO:0000256" key="6">
    <source>
        <dbReference type="ARBA" id="ARBA00023235"/>
    </source>
</evidence>
<keyword evidence="2 10" id="KW-0547">Nucleotide-binding</keyword>
<dbReference type="PROSITE" id="PS51217">
    <property type="entry name" value="UVRD_HELICASE_CTER"/>
    <property type="match status" value="1"/>
</dbReference>
<evidence type="ECO:0000256" key="5">
    <source>
        <dbReference type="ARBA" id="ARBA00022840"/>
    </source>
</evidence>
<dbReference type="OrthoDB" id="1470711at2759"/>
<keyword evidence="5 10" id="KW-0067">ATP-binding</keyword>
<feature type="binding site" evidence="10">
    <location>
        <begin position="45"/>
        <end position="52"/>
    </location>
    <ligand>
        <name>ATP</name>
        <dbReference type="ChEBI" id="CHEBI:30616"/>
    </ligand>
</feature>
<dbReference type="EMBL" id="CCBN010000004">
    <property type="protein sequence ID" value="CDO53018.1"/>
    <property type="molecule type" value="Genomic_DNA"/>
</dbReference>
<evidence type="ECO:0000256" key="9">
    <source>
        <dbReference type="ARBA" id="ARBA00048988"/>
    </source>
</evidence>
<dbReference type="EC" id="5.6.2.4" evidence="8"/>
<keyword evidence="14" id="KW-1185">Reference proteome</keyword>
<accession>A0A0J9X763</accession>
<dbReference type="CDD" id="cd17932">
    <property type="entry name" value="DEXQc_UvrD"/>
    <property type="match status" value="1"/>
</dbReference>
<evidence type="ECO:0000313" key="13">
    <source>
        <dbReference type="EMBL" id="CDO53018.1"/>
    </source>
</evidence>
<evidence type="ECO:0000256" key="4">
    <source>
        <dbReference type="ARBA" id="ARBA00022806"/>
    </source>
</evidence>
<dbReference type="Proteomes" id="UP000242525">
    <property type="component" value="Unassembled WGS sequence"/>
</dbReference>
<reference evidence="13" key="1">
    <citation type="submission" date="2014-03" db="EMBL/GenBank/DDBJ databases">
        <authorList>
            <person name="Casaregola S."/>
        </authorList>
    </citation>
    <scope>NUCLEOTIDE SEQUENCE [LARGE SCALE GENOMIC DNA]</scope>
    <source>
        <strain evidence="13">CLIB 918</strain>
    </source>
</reference>
<evidence type="ECO:0000256" key="10">
    <source>
        <dbReference type="PROSITE-ProRule" id="PRU00560"/>
    </source>
</evidence>
<protein>
    <recommendedName>
        <fullName evidence="8">DNA 3'-5' helicase</fullName>
        <ecNumber evidence="8">5.6.2.4</ecNumber>
    </recommendedName>
</protein>
<dbReference type="PANTHER" id="PTHR11070">
    <property type="entry name" value="UVRD / RECB / PCRA DNA HELICASE FAMILY MEMBER"/>
    <property type="match status" value="1"/>
</dbReference>
<proteinExistence type="inferred from homology"/>